<accession>A0A6I6SNC0</accession>
<keyword evidence="2" id="KW-1185">Reference proteome</keyword>
<dbReference type="Pfam" id="PF14559">
    <property type="entry name" value="TPR_19"/>
    <property type="match status" value="1"/>
</dbReference>
<evidence type="ECO:0000313" key="1">
    <source>
        <dbReference type="EMBL" id="QHC48895.1"/>
    </source>
</evidence>
<dbReference type="KEGG" id="htx:EKK97_03735"/>
<dbReference type="InterPro" id="IPR011990">
    <property type="entry name" value="TPR-like_helical_dom_sf"/>
</dbReference>
<organism evidence="1 2">
    <name type="scientific">Billgrantia tianxiuensis</name>
    <dbReference type="NCBI Taxonomy" id="2497861"/>
    <lineage>
        <taxon>Bacteria</taxon>
        <taxon>Pseudomonadati</taxon>
        <taxon>Pseudomonadota</taxon>
        <taxon>Gammaproteobacteria</taxon>
        <taxon>Oceanospirillales</taxon>
        <taxon>Halomonadaceae</taxon>
        <taxon>Billgrantia</taxon>
    </lineage>
</organism>
<dbReference type="Gene3D" id="1.25.40.10">
    <property type="entry name" value="Tetratricopeptide repeat domain"/>
    <property type="match status" value="1"/>
</dbReference>
<dbReference type="SUPFAM" id="SSF48452">
    <property type="entry name" value="TPR-like"/>
    <property type="match status" value="1"/>
</dbReference>
<reference evidence="1 2" key="1">
    <citation type="submission" date="2019-01" db="EMBL/GenBank/DDBJ databases">
        <title>Complete genome of a denitifying bacterium Halomons sp. BC-M4-5.</title>
        <authorList>
            <person name="Wang L."/>
            <person name="Shao Z."/>
        </authorList>
    </citation>
    <scope>NUCLEOTIDE SEQUENCE [LARGE SCALE GENOMIC DNA]</scope>
    <source>
        <strain evidence="1 2">BC-M4-5</strain>
    </source>
</reference>
<protein>
    <submittedName>
        <fullName evidence="1">Tetratricopeptide repeat protein</fullName>
    </submittedName>
</protein>
<dbReference type="Proteomes" id="UP000464013">
    <property type="component" value="Chromosome"/>
</dbReference>
<gene>
    <name evidence="1" type="ORF">EKK97_03735</name>
</gene>
<proteinExistence type="predicted"/>
<evidence type="ECO:0000313" key="2">
    <source>
        <dbReference type="Proteomes" id="UP000464013"/>
    </source>
</evidence>
<sequence>MTRRSRRTIMNFNMENDRGIGMSSPKTGRVVFVTLLLTACSPASGEPPAHYLERAGAALMEASGDTQRLENALAIYDEGLEHYPDNTELRSHRANLLAGLGRYEEAKRDLDELHEGGLHRGGMLLRCMVHERLEGATDDALACYAEVEAAYVMAGEPDDRPKANHILAARLAGSPEAEALLLAWQASDTPVEDPILAEILEMEREELIRKLLP</sequence>
<dbReference type="EMBL" id="CP035042">
    <property type="protein sequence ID" value="QHC48895.1"/>
    <property type="molecule type" value="Genomic_DNA"/>
</dbReference>
<dbReference type="AlphaFoldDB" id="A0A6I6SNC0"/>
<name>A0A6I6SNC0_9GAMM</name>